<evidence type="ECO:0000256" key="1">
    <source>
        <dbReference type="ARBA" id="ARBA00001614"/>
    </source>
</evidence>
<dbReference type="Proteomes" id="UP000604243">
    <property type="component" value="Unassembled WGS sequence"/>
</dbReference>
<reference evidence="10" key="1">
    <citation type="journal article" date="2019" name="Int. J. Syst. Evol. Microbiol.">
        <title>The Global Catalogue of Microorganisms (GCM) 10K type strain sequencing project: providing services to taxonomists for standard genome sequencing and annotation.</title>
        <authorList>
            <consortium name="The Broad Institute Genomics Platform"/>
            <consortium name="The Broad Institute Genome Sequencing Center for Infectious Disease"/>
            <person name="Wu L."/>
            <person name="Ma J."/>
        </authorList>
    </citation>
    <scope>NUCLEOTIDE SEQUENCE [LARGE SCALE GENOMIC DNA]</scope>
    <source>
        <strain evidence="10">KCTC 42082</strain>
    </source>
</reference>
<dbReference type="PANTHER" id="PTHR10091">
    <property type="entry name" value="ALDOSE-1-EPIMERASE"/>
    <property type="match status" value="1"/>
</dbReference>
<comment type="similarity">
    <text evidence="3 8">Belongs to the aldose epimerase family.</text>
</comment>
<dbReference type="InterPro" id="IPR008183">
    <property type="entry name" value="Aldose_1/G6P_1-epimerase"/>
</dbReference>
<organism evidence="9 10">
    <name type="scientific">Kushneria pakistanensis</name>
    <dbReference type="NCBI Taxonomy" id="1508770"/>
    <lineage>
        <taxon>Bacteria</taxon>
        <taxon>Pseudomonadati</taxon>
        <taxon>Pseudomonadota</taxon>
        <taxon>Gammaproteobacteria</taxon>
        <taxon>Oceanospirillales</taxon>
        <taxon>Halomonadaceae</taxon>
        <taxon>Kushneria</taxon>
    </lineage>
</organism>
<dbReference type="Pfam" id="PF01263">
    <property type="entry name" value="Aldose_epim"/>
    <property type="match status" value="1"/>
</dbReference>
<name>A0ABQ3F9P5_9GAMM</name>
<dbReference type="SUPFAM" id="SSF74650">
    <property type="entry name" value="Galactose mutarotase-like"/>
    <property type="match status" value="1"/>
</dbReference>
<keyword evidence="6 8" id="KW-0413">Isomerase</keyword>
<dbReference type="EMBL" id="BMZM01000001">
    <property type="protein sequence ID" value="GHC15143.1"/>
    <property type="molecule type" value="Genomic_DNA"/>
</dbReference>
<sequence>MSLHCERDRIGQHDDGAPFERFRLRNSAGMQVDIIDYGATITSIRVPDAATGEAVDVVLGFDDPAQYLKPHPYFGALVGRYANRIGQARLELDGQTFHIPPNEGPNALHGGPDGLSFRRFEGTLFETPDRVGVTLHYQSPEGDMGFPGALEVAVHYSLDEDNQLSIDYDAQSSKPTVVSLTNHSYFNLRGDGDVRDYRFQCHASHYLVLDEQSIPTGEVAPVSNTPYDFQAPALIRERARIESEQLMRAGGHDVALVLDRPGTDRPQATVIDPQSGRRLEVFTDQPSLQLYTGIGLDGSLNDARGRRIEAFTGLALEAQQFPDAPNHAHFPSTRLAPGEHYRQHTRYRLTF</sequence>
<gene>
    <name evidence="9" type="ORF">GCM10010082_02030</name>
</gene>
<dbReference type="PIRSF" id="PIRSF005096">
    <property type="entry name" value="GALM"/>
    <property type="match status" value="1"/>
</dbReference>
<proteinExistence type="inferred from homology"/>
<comment type="pathway">
    <text evidence="2 8">Carbohydrate metabolism; hexose metabolism.</text>
</comment>
<comment type="catalytic activity">
    <reaction evidence="1 8">
        <text>alpha-D-glucose = beta-D-glucose</text>
        <dbReference type="Rhea" id="RHEA:10264"/>
        <dbReference type="ChEBI" id="CHEBI:15903"/>
        <dbReference type="ChEBI" id="CHEBI:17925"/>
        <dbReference type="EC" id="5.1.3.3"/>
    </reaction>
</comment>
<evidence type="ECO:0000256" key="8">
    <source>
        <dbReference type="PIRNR" id="PIRNR005096"/>
    </source>
</evidence>
<dbReference type="EC" id="5.1.3.3" evidence="4 8"/>
<evidence type="ECO:0000256" key="3">
    <source>
        <dbReference type="ARBA" id="ARBA00006206"/>
    </source>
</evidence>
<dbReference type="InterPro" id="IPR015443">
    <property type="entry name" value="Aldose_1-epimerase"/>
</dbReference>
<dbReference type="CDD" id="cd09019">
    <property type="entry name" value="galactose_mutarotase_like"/>
    <property type="match status" value="1"/>
</dbReference>
<dbReference type="RefSeq" id="WP_189514239.1">
    <property type="nucleotide sequence ID" value="NZ_BMZM01000001.1"/>
</dbReference>
<dbReference type="PROSITE" id="PS00545">
    <property type="entry name" value="ALDOSE_1_EPIMERASE"/>
    <property type="match status" value="1"/>
</dbReference>
<accession>A0ABQ3F9P5</accession>
<evidence type="ECO:0000256" key="2">
    <source>
        <dbReference type="ARBA" id="ARBA00005028"/>
    </source>
</evidence>
<evidence type="ECO:0000256" key="6">
    <source>
        <dbReference type="ARBA" id="ARBA00023235"/>
    </source>
</evidence>
<evidence type="ECO:0000256" key="5">
    <source>
        <dbReference type="ARBA" id="ARBA00014165"/>
    </source>
</evidence>
<keyword evidence="7 8" id="KW-0119">Carbohydrate metabolism</keyword>
<evidence type="ECO:0000256" key="4">
    <source>
        <dbReference type="ARBA" id="ARBA00013185"/>
    </source>
</evidence>
<dbReference type="PANTHER" id="PTHR10091:SF0">
    <property type="entry name" value="GALACTOSE MUTAROTASE"/>
    <property type="match status" value="1"/>
</dbReference>
<protein>
    <recommendedName>
        <fullName evidence="5 8">Aldose 1-epimerase</fullName>
        <ecNumber evidence="4 8">5.1.3.3</ecNumber>
    </recommendedName>
</protein>
<comment type="caution">
    <text evidence="9">The sequence shown here is derived from an EMBL/GenBank/DDBJ whole genome shotgun (WGS) entry which is preliminary data.</text>
</comment>
<dbReference type="Gene3D" id="2.70.98.10">
    <property type="match status" value="1"/>
</dbReference>
<dbReference type="InterPro" id="IPR011013">
    <property type="entry name" value="Gal_mutarotase_sf_dom"/>
</dbReference>
<evidence type="ECO:0000256" key="7">
    <source>
        <dbReference type="ARBA" id="ARBA00023277"/>
    </source>
</evidence>
<dbReference type="InterPro" id="IPR014718">
    <property type="entry name" value="GH-type_carb-bd"/>
</dbReference>
<dbReference type="NCBIfam" id="NF008277">
    <property type="entry name" value="PRK11055.1"/>
    <property type="match status" value="1"/>
</dbReference>
<evidence type="ECO:0000313" key="9">
    <source>
        <dbReference type="EMBL" id="GHC15143.1"/>
    </source>
</evidence>
<keyword evidence="10" id="KW-1185">Reference proteome</keyword>
<dbReference type="InterPro" id="IPR018052">
    <property type="entry name" value="Ald1_epimerase_CS"/>
</dbReference>
<evidence type="ECO:0000313" key="10">
    <source>
        <dbReference type="Proteomes" id="UP000604243"/>
    </source>
</evidence>
<dbReference type="InterPro" id="IPR047215">
    <property type="entry name" value="Galactose_mutarotase-like"/>
</dbReference>